<feature type="transmembrane region" description="Helical" evidence="7">
    <location>
        <begin position="122"/>
        <end position="142"/>
    </location>
</feature>
<dbReference type="GO" id="GO:0055085">
    <property type="term" value="P:transmembrane transport"/>
    <property type="evidence" value="ECO:0007669"/>
    <property type="project" value="InterPro"/>
</dbReference>
<reference evidence="9" key="2">
    <citation type="submission" date="2021-04" db="EMBL/GenBank/DDBJ databases">
        <authorList>
            <person name="Gilroy R."/>
        </authorList>
    </citation>
    <scope>NUCLEOTIDE SEQUENCE</scope>
    <source>
        <strain evidence="9">CHK187-11901</strain>
    </source>
</reference>
<accession>A0A9D2NUP5</accession>
<dbReference type="Gene3D" id="1.10.3720.10">
    <property type="entry name" value="MetI-like"/>
    <property type="match status" value="1"/>
</dbReference>
<evidence type="ECO:0000256" key="2">
    <source>
        <dbReference type="ARBA" id="ARBA00022448"/>
    </source>
</evidence>
<dbReference type="SUPFAM" id="SSF161098">
    <property type="entry name" value="MetI-like"/>
    <property type="match status" value="1"/>
</dbReference>
<keyword evidence="2 7" id="KW-0813">Transport</keyword>
<feature type="domain" description="ABC transmembrane type-1" evidence="8">
    <location>
        <begin position="56"/>
        <end position="236"/>
    </location>
</feature>
<sequence>MKKRHNWLLPLLTAVITLGIWEGAVRLFDISLYILPAPSDVLMAVIENFSELMYHASVTLSEALIGLGLSALLAIILAILMDLSRTFKRCIFPHLVVTQTVPVMVLGPLFAIWLGFGMAPKILMVIFMCFFPIAISFTEALAQCDEEQISLLKSFGASTFQIYRMVKIPSAASALFSGLQVSATYCIGGAIVGEWLSAAAGLGYYMIRVKNGYMLDKVFACVVIIIVLSLLLNLAMKLLERIIFPHVQRRRNKE</sequence>
<dbReference type="InterPro" id="IPR000515">
    <property type="entry name" value="MetI-like"/>
</dbReference>
<keyword evidence="4 7" id="KW-0812">Transmembrane</keyword>
<dbReference type="PANTHER" id="PTHR30151:SF20">
    <property type="entry name" value="ABC TRANSPORTER PERMEASE PROTEIN HI_0355-RELATED"/>
    <property type="match status" value="1"/>
</dbReference>
<dbReference type="InterPro" id="IPR035906">
    <property type="entry name" value="MetI-like_sf"/>
</dbReference>
<dbReference type="Pfam" id="PF00528">
    <property type="entry name" value="BPD_transp_1"/>
    <property type="match status" value="1"/>
</dbReference>
<feature type="transmembrane region" description="Helical" evidence="7">
    <location>
        <begin position="218"/>
        <end position="236"/>
    </location>
</feature>
<comment type="similarity">
    <text evidence="7">Belongs to the binding-protein-dependent transport system permease family.</text>
</comment>
<gene>
    <name evidence="9" type="ORF">H9702_08080</name>
</gene>
<evidence type="ECO:0000256" key="3">
    <source>
        <dbReference type="ARBA" id="ARBA00022475"/>
    </source>
</evidence>
<dbReference type="CDD" id="cd06261">
    <property type="entry name" value="TM_PBP2"/>
    <property type="match status" value="1"/>
</dbReference>
<protein>
    <submittedName>
        <fullName evidence="9">ABC transporter permease</fullName>
    </submittedName>
</protein>
<feature type="transmembrane region" description="Helical" evidence="7">
    <location>
        <begin position="63"/>
        <end position="83"/>
    </location>
</feature>
<evidence type="ECO:0000256" key="6">
    <source>
        <dbReference type="ARBA" id="ARBA00023136"/>
    </source>
</evidence>
<evidence type="ECO:0000256" key="5">
    <source>
        <dbReference type="ARBA" id="ARBA00022989"/>
    </source>
</evidence>
<keyword evidence="5 7" id="KW-1133">Transmembrane helix</keyword>
<evidence type="ECO:0000256" key="4">
    <source>
        <dbReference type="ARBA" id="ARBA00022692"/>
    </source>
</evidence>
<dbReference type="EMBL" id="DWWM01000052">
    <property type="protein sequence ID" value="HJC37068.1"/>
    <property type="molecule type" value="Genomic_DNA"/>
</dbReference>
<dbReference type="PANTHER" id="PTHR30151">
    <property type="entry name" value="ALKANE SULFONATE ABC TRANSPORTER-RELATED, MEMBRANE SUBUNIT"/>
    <property type="match status" value="1"/>
</dbReference>
<evidence type="ECO:0000259" key="8">
    <source>
        <dbReference type="PROSITE" id="PS50928"/>
    </source>
</evidence>
<organism evidence="9 10">
    <name type="scientific">Candidatus Merdibacter merdavium</name>
    <dbReference type="NCBI Taxonomy" id="2838692"/>
    <lineage>
        <taxon>Bacteria</taxon>
        <taxon>Bacillati</taxon>
        <taxon>Bacillota</taxon>
        <taxon>Erysipelotrichia</taxon>
        <taxon>Erysipelotrichales</taxon>
        <taxon>Erysipelotrichaceae</taxon>
        <taxon>Merdibacter</taxon>
    </lineage>
</organism>
<feature type="transmembrane region" description="Helical" evidence="7">
    <location>
        <begin position="95"/>
        <end position="116"/>
    </location>
</feature>
<dbReference type="GO" id="GO:0005886">
    <property type="term" value="C:plasma membrane"/>
    <property type="evidence" value="ECO:0007669"/>
    <property type="project" value="UniProtKB-SubCell"/>
</dbReference>
<comment type="caution">
    <text evidence="9">The sequence shown here is derived from an EMBL/GenBank/DDBJ whole genome shotgun (WGS) entry which is preliminary data.</text>
</comment>
<evidence type="ECO:0000313" key="9">
    <source>
        <dbReference type="EMBL" id="HJC37068.1"/>
    </source>
</evidence>
<dbReference type="PROSITE" id="PS50928">
    <property type="entry name" value="ABC_TM1"/>
    <property type="match status" value="1"/>
</dbReference>
<keyword evidence="6 7" id="KW-0472">Membrane</keyword>
<evidence type="ECO:0000256" key="7">
    <source>
        <dbReference type="RuleBase" id="RU363032"/>
    </source>
</evidence>
<keyword evidence="3" id="KW-1003">Cell membrane</keyword>
<comment type="subcellular location">
    <subcellularLocation>
        <location evidence="1 7">Cell membrane</location>
        <topology evidence="1 7">Multi-pass membrane protein</topology>
    </subcellularLocation>
</comment>
<evidence type="ECO:0000256" key="1">
    <source>
        <dbReference type="ARBA" id="ARBA00004651"/>
    </source>
</evidence>
<dbReference type="AlphaFoldDB" id="A0A9D2NUP5"/>
<proteinExistence type="inferred from homology"/>
<name>A0A9D2NUP5_9FIRM</name>
<reference evidence="9" key="1">
    <citation type="journal article" date="2021" name="PeerJ">
        <title>Extensive microbial diversity within the chicken gut microbiome revealed by metagenomics and culture.</title>
        <authorList>
            <person name="Gilroy R."/>
            <person name="Ravi A."/>
            <person name="Getino M."/>
            <person name="Pursley I."/>
            <person name="Horton D.L."/>
            <person name="Alikhan N.F."/>
            <person name="Baker D."/>
            <person name="Gharbi K."/>
            <person name="Hall N."/>
            <person name="Watson M."/>
            <person name="Adriaenssens E.M."/>
            <person name="Foster-Nyarko E."/>
            <person name="Jarju S."/>
            <person name="Secka A."/>
            <person name="Antonio M."/>
            <person name="Oren A."/>
            <person name="Chaudhuri R.R."/>
            <person name="La Ragione R."/>
            <person name="Hildebrand F."/>
            <person name="Pallen M.J."/>
        </authorList>
    </citation>
    <scope>NUCLEOTIDE SEQUENCE</scope>
    <source>
        <strain evidence="9">CHK187-11901</strain>
    </source>
</reference>
<evidence type="ECO:0000313" key="10">
    <source>
        <dbReference type="Proteomes" id="UP000823896"/>
    </source>
</evidence>
<dbReference type="Proteomes" id="UP000823896">
    <property type="component" value="Unassembled WGS sequence"/>
</dbReference>